<evidence type="ECO:0000313" key="2">
    <source>
        <dbReference type="Proteomes" id="UP000237271"/>
    </source>
</evidence>
<dbReference type="AlphaFoldDB" id="A0A2P4X3J7"/>
<gene>
    <name evidence="1" type="ORF">PHPALM_31056</name>
</gene>
<dbReference type="EMBL" id="NCKW01016933">
    <property type="protein sequence ID" value="POM60127.1"/>
    <property type="molecule type" value="Genomic_DNA"/>
</dbReference>
<accession>A0A2P4X3J7</accession>
<keyword evidence="1" id="KW-0808">Transferase</keyword>
<evidence type="ECO:0000313" key="1">
    <source>
        <dbReference type="EMBL" id="POM60127.1"/>
    </source>
</evidence>
<proteinExistence type="predicted"/>
<protein>
    <submittedName>
        <fullName evidence="1">Protein Kinase</fullName>
    </submittedName>
</protein>
<dbReference type="GO" id="GO:0016301">
    <property type="term" value="F:kinase activity"/>
    <property type="evidence" value="ECO:0007669"/>
    <property type="project" value="UniProtKB-KW"/>
</dbReference>
<sequence length="179" mass="20005">METTLKQRWTRFAEEDLGTFVTCSALFTVFQTAKEFYGLQDKLLPVTQRLAVAARRTGPKVPLLVCSAAVGMAGMKLSIAAVSHYRQDFSRDNVLMAFPVCGALLNVHRGPRAMTKGALGLAALGYGADYVFGIYHRMKFEDALREHEEEQAMLHHYQTSTPLDSKLEIQSFVASSRQW</sequence>
<dbReference type="OrthoDB" id="162462at2759"/>
<reference evidence="1 2" key="1">
    <citation type="journal article" date="2017" name="Genome Biol. Evol.">
        <title>Phytophthora megakarya and P. palmivora, closely related causal agents of cacao black pod rot, underwent increases in genome sizes and gene numbers by different mechanisms.</title>
        <authorList>
            <person name="Ali S.S."/>
            <person name="Shao J."/>
            <person name="Lary D.J."/>
            <person name="Kronmiller B."/>
            <person name="Shen D."/>
            <person name="Strem M.D."/>
            <person name="Amoako-Attah I."/>
            <person name="Akrofi A.Y."/>
            <person name="Begoude B.A."/>
            <person name="Ten Hoopen G.M."/>
            <person name="Coulibaly K."/>
            <person name="Kebe B.I."/>
            <person name="Melnick R.L."/>
            <person name="Guiltinan M.J."/>
            <person name="Tyler B.M."/>
            <person name="Meinhardt L.W."/>
            <person name="Bailey B.A."/>
        </authorList>
    </citation>
    <scope>NUCLEOTIDE SEQUENCE [LARGE SCALE GENOMIC DNA]</scope>
    <source>
        <strain evidence="2">sbr112.9</strain>
    </source>
</reference>
<organism evidence="1 2">
    <name type="scientific">Phytophthora palmivora</name>
    <dbReference type="NCBI Taxonomy" id="4796"/>
    <lineage>
        <taxon>Eukaryota</taxon>
        <taxon>Sar</taxon>
        <taxon>Stramenopiles</taxon>
        <taxon>Oomycota</taxon>
        <taxon>Peronosporomycetes</taxon>
        <taxon>Peronosporales</taxon>
        <taxon>Peronosporaceae</taxon>
        <taxon>Phytophthora</taxon>
    </lineage>
</organism>
<keyword evidence="2" id="KW-1185">Reference proteome</keyword>
<keyword evidence="1" id="KW-0418">Kinase</keyword>
<comment type="caution">
    <text evidence="1">The sequence shown here is derived from an EMBL/GenBank/DDBJ whole genome shotgun (WGS) entry which is preliminary data.</text>
</comment>
<dbReference type="Proteomes" id="UP000237271">
    <property type="component" value="Unassembled WGS sequence"/>
</dbReference>
<name>A0A2P4X3J7_9STRA</name>